<dbReference type="CDD" id="cd06225">
    <property type="entry name" value="HAMP"/>
    <property type="match status" value="1"/>
</dbReference>
<dbReference type="GO" id="GO:0005886">
    <property type="term" value="C:plasma membrane"/>
    <property type="evidence" value="ECO:0007669"/>
    <property type="project" value="UniProtKB-SubCell"/>
</dbReference>
<dbReference type="Gene3D" id="3.30.565.10">
    <property type="entry name" value="Histidine kinase-like ATPase, C-terminal domain"/>
    <property type="match status" value="1"/>
</dbReference>
<evidence type="ECO:0000256" key="7">
    <source>
        <dbReference type="ARBA" id="ARBA00022777"/>
    </source>
</evidence>
<dbReference type="InterPro" id="IPR050428">
    <property type="entry name" value="TCS_sensor_his_kinase"/>
</dbReference>
<dbReference type="Gene3D" id="1.10.287.130">
    <property type="match status" value="1"/>
</dbReference>
<evidence type="ECO:0000256" key="8">
    <source>
        <dbReference type="ARBA" id="ARBA00022989"/>
    </source>
</evidence>
<evidence type="ECO:0000256" key="10">
    <source>
        <dbReference type="ARBA" id="ARBA00023136"/>
    </source>
</evidence>
<comment type="subcellular location">
    <subcellularLocation>
        <location evidence="2">Cell membrane</location>
    </subcellularLocation>
</comment>
<dbReference type="Proteomes" id="UP000247591">
    <property type="component" value="Unassembled WGS sequence"/>
</dbReference>
<dbReference type="SMART" id="SM00388">
    <property type="entry name" value="HisKA"/>
    <property type="match status" value="1"/>
</dbReference>
<keyword evidence="15" id="KW-1185">Reference proteome</keyword>
<protein>
    <recommendedName>
        <fullName evidence="3">histidine kinase</fullName>
        <ecNumber evidence="3">2.7.13.3</ecNumber>
    </recommendedName>
</protein>
<dbReference type="InterPro" id="IPR003594">
    <property type="entry name" value="HATPase_dom"/>
</dbReference>
<reference evidence="14 15" key="1">
    <citation type="submission" date="2018-06" db="EMBL/GenBank/DDBJ databases">
        <title>Genomic Encyclopedia of Type Strains, Phase IV (KMG-IV): sequencing the most valuable type-strain genomes for metagenomic binning, comparative biology and taxonomic classification.</title>
        <authorList>
            <person name="Goeker M."/>
        </authorList>
    </citation>
    <scope>NUCLEOTIDE SEQUENCE [LARGE SCALE GENOMIC DNA]</scope>
    <source>
        <strain evidence="14 15">DSM 45521</strain>
    </source>
</reference>
<dbReference type="Pfam" id="PF00672">
    <property type="entry name" value="HAMP"/>
    <property type="match status" value="1"/>
</dbReference>
<dbReference type="Gene3D" id="6.10.340.10">
    <property type="match status" value="1"/>
</dbReference>
<comment type="catalytic activity">
    <reaction evidence="1">
        <text>ATP + protein L-histidine = ADP + protein N-phospho-L-histidine.</text>
        <dbReference type="EC" id="2.7.13.3"/>
    </reaction>
</comment>
<dbReference type="CDD" id="cd00075">
    <property type="entry name" value="HATPase"/>
    <property type="match status" value="1"/>
</dbReference>
<dbReference type="CDD" id="cd00082">
    <property type="entry name" value="HisKA"/>
    <property type="match status" value="1"/>
</dbReference>
<dbReference type="InterPro" id="IPR003660">
    <property type="entry name" value="HAMP_dom"/>
</dbReference>
<dbReference type="InterPro" id="IPR005467">
    <property type="entry name" value="His_kinase_dom"/>
</dbReference>
<dbReference type="AlphaFoldDB" id="A0A318RTN9"/>
<feature type="transmembrane region" description="Helical" evidence="11">
    <location>
        <begin position="170"/>
        <end position="192"/>
    </location>
</feature>
<keyword evidence="4" id="KW-0597">Phosphoprotein</keyword>
<name>A0A318RTN9_WILLI</name>
<dbReference type="SMART" id="SM00304">
    <property type="entry name" value="HAMP"/>
    <property type="match status" value="1"/>
</dbReference>
<dbReference type="Pfam" id="PF00512">
    <property type="entry name" value="HisKA"/>
    <property type="match status" value="1"/>
</dbReference>
<feature type="domain" description="HAMP" evidence="13">
    <location>
        <begin position="193"/>
        <end position="246"/>
    </location>
</feature>
<organism evidence="14 15">
    <name type="scientific">Williamsia limnetica</name>
    <dbReference type="NCBI Taxonomy" id="882452"/>
    <lineage>
        <taxon>Bacteria</taxon>
        <taxon>Bacillati</taxon>
        <taxon>Actinomycetota</taxon>
        <taxon>Actinomycetes</taxon>
        <taxon>Mycobacteriales</taxon>
        <taxon>Nocardiaceae</taxon>
        <taxon>Williamsia</taxon>
    </lineage>
</organism>
<dbReference type="InterPro" id="IPR004358">
    <property type="entry name" value="Sig_transdc_His_kin-like_C"/>
</dbReference>
<dbReference type="PANTHER" id="PTHR45436">
    <property type="entry name" value="SENSOR HISTIDINE KINASE YKOH"/>
    <property type="match status" value="1"/>
</dbReference>
<dbReference type="PROSITE" id="PS50109">
    <property type="entry name" value="HIS_KIN"/>
    <property type="match status" value="1"/>
</dbReference>
<dbReference type="PRINTS" id="PR00344">
    <property type="entry name" value="BCTRLSENSOR"/>
</dbReference>
<dbReference type="RefSeq" id="WP_245937761.1">
    <property type="nucleotide sequence ID" value="NZ_QJSP01000003.1"/>
</dbReference>
<dbReference type="EMBL" id="QJSP01000003">
    <property type="protein sequence ID" value="PYE19358.1"/>
    <property type="molecule type" value="Genomic_DNA"/>
</dbReference>
<keyword evidence="10 11" id="KW-0472">Membrane</keyword>
<evidence type="ECO:0000256" key="3">
    <source>
        <dbReference type="ARBA" id="ARBA00012438"/>
    </source>
</evidence>
<feature type="domain" description="Histidine kinase" evidence="12">
    <location>
        <begin position="254"/>
        <end position="465"/>
    </location>
</feature>
<dbReference type="SUPFAM" id="SSF55874">
    <property type="entry name" value="ATPase domain of HSP90 chaperone/DNA topoisomerase II/histidine kinase"/>
    <property type="match status" value="1"/>
</dbReference>
<evidence type="ECO:0000256" key="11">
    <source>
        <dbReference type="SAM" id="Phobius"/>
    </source>
</evidence>
<gene>
    <name evidence="14" type="ORF">DFR67_103270</name>
</gene>
<evidence type="ECO:0000256" key="6">
    <source>
        <dbReference type="ARBA" id="ARBA00022692"/>
    </source>
</evidence>
<keyword evidence="7 14" id="KW-0418">Kinase</keyword>
<dbReference type="PROSITE" id="PS50885">
    <property type="entry name" value="HAMP"/>
    <property type="match status" value="1"/>
</dbReference>
<dbReference type="InterPro" id="IPR003661">
    <property type="entry name" value="HisK_dim/P_dom"/>
</dbReference>
<keyword evidence="6 11" id="KW-0812">Transmembrane</keyword>
<comment type="caution">
    <text evidence="14">The sequence shown here is derived from an EMBL/GenBank/DDBJ whole genome shotgun (WGS) entry which is preliminary data.</text>
</comment>
<evidence type="ECO:0000256" key="9">
    <source>
        <dbReference type="ARBA" id="ARBA00023012"/>
    </source>
</evidence>
<dbReference type="SUPFAM" id="SSF47384">
    <property type="entry name" value="Homodimeric domain of signal transducing histidine kinase"/>
    <property type="match status" value="1"/>
</dbReference>
<feature type="transmembrane region" description="Helical" evidence="11">
    <location>
        <begin position="25"/>
        <end position="46"/>
    </location>
</feature>
<evidence type="ECO:0000256" key="5">
    <source>
        <dbReference type="ARBA" id="ARBA00022679"/>
    </source>
</evidence>
<dbReference type="GO" id="GO:0000155">
    <property type="term" value="F:phosphorelay sensor kinase activity"/>
    <property type="evidence" value="ECO:0007669"/>
    <property type="project" value="InterPro"/>
</dbReference>
<dbReference type="InterPro" id="IPR036890">
    <property type="entry name" value="HATPase_C_sf"/>
</dbReference>
<dbReference type="PANTHER" id="PTHR45436:SF5">
    <property type="entry name" value="SENSOR HISTIDINE KINASE TRCS"/>
    <property type="match status" value="1"/>
</dbReference>
<sequence>MFAHSTDGLRAVFRRNQGVRVRSTIVATIIVALAMLAGAAIMLFMLDRHQDSQMYKSTGTRSYEIAHQINEGGMNSIDSELLRPTTGIDVIQIVDNNGVVLFSSPGGDTAAISDITPGWWNTERVDGVELPGRSGTYCGQITGAQFDGVDYNVITAVSTQPYFSGLRGTATILAIEFPIVIVIAGAGIYYFVGRALGPVEKITRQVSAITSSDLSRRVPVPSTDDELTTLAVTMNDMLDRLEQSRTSQLQFVGDASHELRSPLTTLVGILDLADDTDSPIDVDTVRSILLPEAQRMSNMVADLLLLARADERGIPLTVDDVDLDDIVGAEVTRLRSLGLAKVVADVTPIRVIGDPDKLSRAIRNLTDNAAHHASSTITLEMEQDADESVAIIRVIDDGPGVPGDVRDKIFDRFYRHDADRGHHQAGSGLGLPIAAEIARAHGGTITVSDGPDGGACFTMTISTGLEDAQSAIPSLVDPSLIDQAVTRTSNGANRVGSERNIDSLT</sequence>
<evidence type="ECO:0000256" key="1">
    <source>
        <dbReference type="ARBA" id="ARBA00000085"/>
    </source>
</evidence>
<keyword evidence="9" id="KW-0902">Two-component regulatory system</keyword>
<keyword evidence="5" id="KW-0808">Transferase</keyword>
<accession>A0A318RTN9</accession>
<keyword evidence="8 11" id="KW-1133">Transmembrane helix</keyword>
<evidence type="ECO:0000256" key="2">
    <source>
        <dbReference type="ARBA" id="ARBA00004236"/>
    </source>
</evidence>
<proteinExistence type="predicted"/>
<dbReference type="InterPro" id="IPR036097">
    <property type="entry name" value="HisK_dim/P_sf"/>
</dbReference>
<dbReference type="EC" id="2.7.13.3" evidence="3"/>
<evidence type="ECO:0000256" key="4">
    <source>
        <dbReference type="ARBA" id="ARBA00022553"/>
    </source>
</evidence>
<dbReference type="Pfam" id="PF02518">
    <property type="entry name" value="HATPase_c"/>
    <property type="match status" value="1"/>
</dbReference>
<evidence type="ECO:0000259" key="12">
    <source>
        <dbReference type="PROSITE" id="PS50109"/>
    </source>
</evidence>
<dbReference type="SUPFAM" id="SSF158472">
    <property type="entry name" value="HAMP domain-like"/>
    <property type="match status" value="1"/>
</dbReference>
<evidence type="ECO:0000313" key="15">
    <source>
        <dbReference type="Proteomes" id="UP000247591"/>
    </source>
</evidence>
<dbReference type="SMART" id="SM00387">
    <property type="entry name" value="HATPase_c"/>
    <property type="match status" value="1"/>
</dbReference>
<evidence type="ECO:0000259" key="13">
    <source>
        <dbReference type="PROSITE" id="PS50885"/>
    </source>
</evidence>
<evidence type="ECO:0000313" key="14">
    <source>
        <dbReference type="EMBL" id="PYE19358.1"/>
    </source>
</evidence>